<evidence type="ECO:0000313" key="2">
    <source>
        <dbReference type="Proteomes" id="UP000185911"/>
    </source>
</evidence>
<evidence type="ECO:0000313" key="1">
    <source>
        <dbReference type="EMBL" id="OLP06072.1"/>
    </source>
</evidence>
<gene>
    <name evidence="1" type="ORF">BLL52_2302</name>
</gene>
<dbReference type="EMBL" id="MSYM01000013">
    <property type="protein sequence ID" value="OLP06072.1"/>
    <property type="molecule type" value="Genomic_DNA"/>
</dbReference>
<proteinExistence type="predicted"/>
<accession>A0A1Q8YDK0</accession>
<reference evidence="1 2" key="1">
    <citation type="submission" date="2017-01" db="EMBL/GenBank/DDBJ databases">
        <title>Genome sequence of Rhodoferax antarcticus ANT.BR, a psychrophilic purple nonsulfur bacterium from an Antarctic microbial mat.</title>
        <authorList>
            <person name="Baker J."/>
            <person name="Riester C."/>
            <person name="Skinner B."/>
            <person name="Newell A."/>
            <person name="Swingley W."/>
            <person name="Madigan M."/>
            <person name="Jung D."/>
            <person name="Asao M."/>
            <person name="Chen M."/>
            <person name="Loughlin P."/>
            <person name="Pan H."/>
            <person name="Lin S."/>
            <person name="Li N."/>
            <person name="Shaw J."/>
            <person name="Prado M."/>
            <person name="Sherman C."/>
            <person name="Li X."/>
            <person name="Tang J."/>
            <person name="Blankenship R."/>
            <person name="Zhao T."/>
            <person name="Touchman J."/>
            <person name="Sattley M."/>
        </authorList>
    </citation>
    <scope>NUCLEOTIDE SEQUENCE [LARGE SCALE GENOMIC DNA]</scope>
    <source>
        <strain evidence="1 2">ANT.BR</strain>
    </source>
</reference>
<protein>
    <submittedName>
        <fullName evidence="1">Uncharacterized protein</fullName>
    </submittedName>
</protein>
<comment type="caution">
    <text evidence="1">The sequence shown here is derived from an EMBL/GenBank/DDBJ whole genome shotgun (WGS) entry which is preliminary data.</text>
</comment>
<sequence length="59" mass="6800">MVRVATQTAELGWLIQPPQSMQTLVIARRVATWQLTRCSTMDRFTLFAMTAVFHLEFKA</sequence>
<dbReference type="AlphaFoldDB" id="A0A1Q8YDK0"/>
<keyword evidence="2" id="KW-1185">Reference proteome</keyword>
<name>A0A1Q8YDK0_9BURK</name>
<organism evidence="1 2">
    <name type="scientific">Rhodoferax antarcticus ANT.BR</name>
    <dbReference type="NCBI Taxonomy" id="1111071"/>
    <lineage>
        <taxon>Bacteria</taxon>
        <taxon>Pseudomonadati</taxon>
        <taxon>Pseudomonadota</taxon>
        <taxon>Betaproteobacteria</taxon>
        <taxon>Burkholderiales</taxon>
        <taxon>Comamonadaceae</taxon>
        <taxon>Rhodoferax</taxon>
    </lineage>
</organism>
<dbReference type="Proteomes" id="UP000185911">
    <property type="component" value="Unassembled WGS sequence"/>
</dbReference>